<sequence>MKTSIKLVLINFLMQILGAMLAAPFGLIYGYVVYGRLGVAEVQPIFMGLAMLFGFLFMGIFLWRAGYLKNDGRLYSPVSVLYLAVSLVAGASAIFLVDFVMSGLSFLPDWMHSTFDVLQSNVLGLLCITLLGPILEELLFRGAVTKVLLHKYSPWTAILLSGLIFGIFHINPAQVVGACLSGFLFAWLYYRTGSLIPGILIHILNNTLSVCLSVVYPDVENTHELLGDPAYLICLLVAILLLLLSLMILNKYKLPDTNITITEL</sequence>
<dbReference type="PANTHER" id="PTHR36435:SF1">
    <property type="entry name" value="CAAX AMINO TERMINAL PROTEASE FAMILY PROTEIN"/>
    <property type="match status" value="1"/>
</dbReference>
<feature type="transmembrane region" description="Helical" evidence="1">
    <location>
        <begin position="44"/>
        <end position="63"/>
    </location>
</feature>
<evidence type="ECO:0000313" key="3">
    <source>
        <dbReference type="EMBL" id="ADV42986.1"/>
    </source>
</evidence>
<dbReference type="STRING" id="693979.Bache_0972"/>
<name>E6SQL2_BACT6</name>
<dbReference type="Proteomes" id="UP000008630">
    <property type="component" value="Chromosome"/>
</dbReference>
<dbReference type="KEGG" id="bhl:Bache_0972"/>
<dbReference type="RefSeq" id="WP_013546599.1">
    <property type="nucleotide sequence ID" value="NC_014933.1"/>
</dbReference>
<dbReference type="HOGENOM" id="CLU_066413_1_0_10"/>
<dbReference type="InterPro" id="IPR052710">
    <property type="entry name" value="CAAX_protease"/>
</dbReference>
<evidence type="ECO:0000256" key="1">
    <source>
        <dbReference type="SAM" id="Phobius"/>
    </source>
</evidence>
<gene>
    <name evidence="3" type="ordered locus">Bache_0972</name>
</gene>
<dbReference type="GO" id="GO:0004175">
    <property type="term" value="F:endopeptidase activity"/>
    <property type="evidence" value="ECO:0007669"/>
    <property type="project" value="UniProtKB-ARBA"/>
</dbReference>
<dbReference type="eggNOG" id="COG1266">
    <property type="taxonomic scope" value="Bacteria"/>
</dbReference>
<feature type="transmembrane region" description="Helical" evidence="1">
    <location>
        <begin position="75"/>
        <end position="97"/>
    </location>
</feature>
<dbReference type="EMBL" id="CP002352">
    <property type="protein sequence ID" value="ADV42986.1"/>
    <property type="molecule type" value="Genomic_DNA"/>
</dbReference>
<dbReference type="PATRIC" id="fig|693979.3.peg.1038"/>
<proteinExistence type="predicted"/>
<dbReference type="PANTHER" id="PTHR36435">
    <property type="entry name" value="SLR1288 PROTEIN"/>
    <property type="match status" value="1"/>
</dbReference>
<evidence type="ECO:0000313" key="4">
    <source>
        <dbReference type="Proteomes" id="UP000008630"/>
    </source>
</evidence>
<feature type="transmembrane region" description="Helical" evidence="1">
    <location>
        <begin position="199"/>
        <end position="217"/>
    </location>
</feature>
<feature type="domain" description="CAAX prenyl protease 2/Lysostaphin resistance protein A-like" evidence="2">
    <location>
        <begin position="120"/>
        <end position="207"/>
    </location>
</feature>
<organism evidence="3 4">
    <name type="scientific">Bacteroides helcogenes (strain ATCC 35417 / DSM 20613 / JCM 6297 / CCUG 15421 / P 36-108)</name>
    <dbReference type="NCBI Taxonomy" id="693979"/>
    <lineage>
        <taxon>Bacteria</taxon>
        <taxon>Pseudomonadati</taxon>
        <taxon>Bacteroidota</taxon>
        <taxon>Bacteroidia</taxon>
        <taxon>Bacteroidales</taxon>
        <taxon>Bacteroidaceae</taxon>
        <taxon>Bacteroides</taxon>
    </lineage>
</organism>
<dbReference type="MEROPS" id="G05.007"/>
<feature type="transmembrane region" description="Helical" evidence="1">
    <location>
        <begin position="12"/>
        <end position="32"/>
    </location>
</feature>
<feature type="transmembrane region" description="Helical" evidence="1">
    <location>
        <begin position="229"/>
        <end position="249"/>
    </location>
</feature>
<feature type="transmembrane region" description="Helical" evidence="1">
    <location>
        <begin position="152"/>
        <end position="169"/>
    </location>
</feature>
<dbReference type="OrthoDB" id="158986at2"/>
<reference evidence="3 4" key="2">
    <citation type="journal article" date="2011" name="Stand. Genomic Sci.">
        <title>Complete genome sequence of Bacteroides helcogenes type strain (P 36-108).</title>
        <authorList>
            <person name="Pati A."/>
            <person name="Gronow S."/>
            <person name="Zeytun A."/>
            <person name="Lapidus A."/>
            <person name="Nolan M."/>
            <person name="Hammon N."/>
            <person name="Deshpande S."/>
            <person name="Cheng J.F."/>
            <person name="Tapia R."/>
            <person name="Han C."/>
            <person name="Goodwin L."/>
            <person name="Pitluck S."/>
            <person name="Liolios K."/>
            <person name="Pagani I."/>
            <person name="Ivanova N."/>
            <person name="Mavromatis K."/>
            <person name="Chen A."/>
            <person name="Palaniappan K."/>
            <person name="Land M."/>
            <person name="Hauser L."/>
            <person name="Chang Y.J."/>
            <person name="Jeffries C.D."/>
            <person name="Detter J.C."/>
            <person name="Brambilla E."/>
            <person name="Rohde M."/>
            <person name="Goker M."/>
            <person name="Woyke T."/>
            <person name="Bristow J."/>
            <person name="Eisen J.A."/>
            <person name="Markowitz V."/>
            <person name="Hugenholtz P."/>
            <person name="Kyrpides N.C."/>
            <person name="Klenk H.P."/>
            <person name="Lucas S."/>
        </authorList>
    </citation>
    <scope>NUCLEOTIDE SEQUENCE [LARGE SCALE GENOMIC DNA]</scope>
    <source>
        <strain evidence="4">ATCC 35417 / DSM 20613 / JCM 6297 / CCUG 15421 / P 36-108</strain>
    </source>
</reference>
<dbReference type="AlphaFoldDB" id="E6SQL2"/>
<evidence type="ECO:0000259" key="2">
    <source>
        <dbReference type="Pfam" id="PF02517"/>
    </source>
</evidence>
<feature type="transmembrane region" description="Helical" evidence="1">
    <location>
        <begin position="175"/>
        <end position="192"/>
    </location>
</feature>
<keyword evidence="1" id="KW-0812">Transmembrane</keyword>
<accession>E6SQL2</accession>
<feature type="transmembrane region" description="Helical" evidence="1">
    <location>
        <begin position="117"/>
        <end position="140"/>
    </location>
</feature>
<keyword evidence="1" id="KW-0472">Membrane</keyword>
<keyword evidence="1" id="KW-1133">Transmembrane helix</keyword>
<dbReference type="GO" id="GO:0080120">
    <property type="term" value="P:CAAX-box protein maturation"/>
    <property type="evidence" value="ECO:0007669"/>
    <property type="project" value="UniProtKB-ARBA"/>
</dbReference>
<dbReference type="Pfam" id="PF02517">
    <property type="entry name" value="Rce1-like"/>
    <property type="match status" value="1"/>
</dbReference>
<protein>
    <submittedName>
        <fullName evidence="3">Abortive infection protein</fullName>
    </submittedName>
</protein>
<reference key="1">
    <citation type="submission" date="2010-11" db="EMBL/GenBank/DDBJ databases">
        <title>The complete genome of Bacteroides helcogenes P 36-108.</title>
        <authorList>
            <consortium name="US DOE Joint Genome Institute (JGI-PGF)"/>
            <person name="Lucas S."/>
            <person name="Copeland A."/>
            <person name="Lapidus A."/>
            <person name="Bruce D."/>
            <person name="Goodwin L."/>
            <person name="Pitluck S."/>
            <person name="Kyrpides N."/>
            <person name="Mavromatis K."/>
            <person name="Ivanova N."/>
            <person name="Zeytun A."/>
            <person name="Brettin T."/>
            <person name="Detter J.C."/>
            <person name="Tapia R."/>
            <person name="Han C."/>
            <person name="Land M."/>
            <person name="Hauser L."/>
            <person name="Markowitz V."/>
            <person name="Cheng J.-F."/>
            <person name="Hugenholtz P."/>
            <person name="Woyke T."/>
            <person name="Wu D."/>
            <person name="Gronow S."/>
            <person name="Wellnitz S."/>
            <person name="Brambilla E."/>
            <person name="Klenk H.-P."/>
            <person name="Eisen J.A."/>
        </authorList>
    </citation>
    <scope>NUCLEOTIDE SEQUENCE</scope>
    <source>
        <strain>P 36-108</strain>
    </source>
</reference>
<dbReference type="InterPro" id="IPR003675">
    <property type="entry name" value="Rce1/LyrA-like_dom"/>
</dbReference>
<keyword evidence="4" id="KW-1185">Reference proteome</keyword>